<keyword evidence="8" id="KW-0472">Membrane</keyword>
<dbReference type="SUPFAM" id="SSF48264">
    <property type="entry name" value="Cytochrome P450"/>
    <property type="match status" value="1"/>
</dbReference>
<comment type="caution">
    <text evidence="14">The sequence shown here is derived from an EMBL/GenBank/DDBJ whole genome shotgun (WGS) entry which is preliminary data.</text>
</comment>
<dbReference type="Proteomes" id="UP000681722">
    <property type="component" value="Unassembled WGS sequence"/>
</dbReference>
<dbReference type="Proteomes" id="UP000663829">
    <property type="component" value="Unassembled WGS sequence"/>
</dbReference>
<feature type="non-terminal residue" evidence="14">
    <location>
        <position position="1"/>
    </location>
</feature>
<organism evidence="14 16">
    <name type="scientific">Didymodactylos carnosus</name>
    <dbReference type="NCBI Taxonomy" id="1234261"/>
    <lineage>
        <taxon>Eukaryota</taxon>
        <taxon>Metazoa</taxon>
        <taxon>Spiralia</taxon>
        <taxon>Gnathifera</taxon>
        <taxon>Rotifera</taxon>
        <taxon>Eurotatoria</taxon>
        <taxon>Bdelloidea</taxon>
        <taxon>Philodinida</taxon>
        <taxon>Philodinidae</taxon>
        <taxon>Didymodactylos</taxon>
    </lineage>
</organism>
<proteinExistence type="inferred from homology"/>
<feature type="binding site" description="axial binding residue" evidence="12">
    <location>
        <position position="126"/>
    </location>
    <ligand>
        <name>heme</name>
        <dbReference type="ChEBI" id="CHEBI:30413"/>
    </ligand>
    <ligandPart>
        <name>Fe</name>
        <dbReference type="ChEBI" id="CHEBI:18248"/>
    </ligandPart>
</feature>
<evidence type="ECO:0000256" key="13">
    <source>
        <dbReference type="RuleBase" id="RU000461"/>
    </source>
</evidence>
<evidence type="ECO:0000256" key="8">
    <source>
        <dbReference type="ARBA" id="ARBA00023136"/>
    </source>
</evidence>
<evidence type="ECO:0000256" key="5">
    <source>
        <dbReference type="ARBA" id="ARBA00023002"/>
    </source>
</evidence>
<evidence type="ECO:0000256" key="12">
    <source>
        <dbReference type="PIRSR" id="PIRSR602401-1"/>
    </source>
</evidence>
<evidence type="ECO:0000256" key="4">
    <source>
        <dbReference type="ARBA" id="ARBA00022723"/>
    </source>
</evidence>
<comment type="subcellular location">
    <subcellularLocation>
        <location evidence="2">Membrane</location>
    </subcellularLocation>
</comment>
<evidence type="ECO:0000256" key="2">
    <source>
        <dbReference type="ARBA" id="ARBA00004370"/>
    </source>
</evidence>
<dbReference type="GO" id="GO:0016020">
    <property type="term" value="C:membrane"/>
    <property type="evidence" value="ECO:0007669"/>
    <property type="project" value="UniProtKB-SubCell"/>
</dbReference>
<evidence type="ECO:0000256" key="10">
    <source>
        <dbReference type="ARBA" id="ARBA00042499"/>
    </source>
</evidence>
<keyword evidence="7 13" id="KW-0503">Monooxygenase</keyword>
<dbReference type="EMBL" id="CAJNOQ010016128">
    <property type="protein sequence ID" value="CAF1375074.1"/>
    <property type="molecule type" value="Genomic_DNA"/>
</dbReference>
<evidence type="ECO:0000256" key="3">
    <source>
        <dbReference type="ARBA" id="ARBA00010617"/>
    </source>
</evidence>
<evidence type="ECO:0000313" key="14">
    <source>
        <dbReference type="EMBL" id="CAF1375074.1"/>
    </source>
</evidence>
<dbReference type="InterPro" id="IPR017972">
    <property type="entry name" value="Cyt_P450_CS"/>
</dbReference>
<dbReference type="Pfam" id="PF00067">
    <property type="entry name" value="p450"/>
    <property type="match status" value="1"/>
</dbReference>
<keyword evidence="16" id="KW-1185">Reference proteome</keyword>
<dbReference type="PANTHER" id="PTHR24291:SF43">
    <property type="entry name" value="AROMATASE"/>
    <property type="match status" value="1"/>
</dbReference>
<dbReference type="PANTHER" id="PTHR24291">
    <property type="entry name" value="CYTOCHROME P450 FAMILY 4"/>
    <property type="match status" value="1"/>
</dbReference>
<reference evidence="14" key="1">
    <citation type="submission" date="2021-02" db="EMBL/GenBank/DDBJ databases">
        <authorList>
            <person name="Nowell W R."/>
        </authorList>
    </citation>
    <scope>NUCLEOTIDE SEQUENCE</scope>
</reference>
<dbReference type="EC" id="1.14.14.14" evidence="9"/>
<keyword evidence="12 13" id="KW-0349">Heme</keyword>
<dbReference type="AlphaFoldDB" id="A0A815J649"/>
<dbReference type="InterPro" id="IPR050196">
    <property type="entry name" value="Cytochrome_P450_Monoox"/>
</dbReference>
<keyword evidence="5 13" id="KW-0560">Oxidoreductase</keyword>
<gene>
    <name evidence="14" type="ORF">GPM918_LOCUS32048</name>
    <name evidence="15" type="ORF">SRO942_LOCUS32707</name>
</gene>
<name>A0A815J649_9BILA</name>
<dbReference type="EMBL" id="CAJOBC010077969">
    <property type="protein sequence ID" value="CAF4264884.1"/>
    <property type="molecule type" value="Genomic_DNA"/>
</dbReference>
<protein>
    <recommendedName>
        <fullName evidence="9">aromatase</fullName>
        <ecNumber evidence="9">1.14.14.14</ecNumber>
    </recommendedName>
    <alternativeName>
        <fullName evidence="11">Cytochrome P-450AROM</fullName>
    </alternativeName>
    <alternativeName>
        <fullName evidence="10">Estrogen synthase</fullName>
    </alternativeName>
</protein>
<sequence length="183" mass="20909">TDTSSVTMFYLVLELCDNKAEMIILDELNQATLSLTSLTDALKESMRFKPVGPVIMRCAIDYDKYNGIEIKRGTNIIINLVDLHRRTDAYHSSNEFNLKNVQDKELSNTGENINNFIPFGAGPKECIGRWLAKTEMEVIIEILIKQFRFKRAEGTKPLKELETRWDIAQQPTSPGILIVQKRC</sequence>
<comment type="cofactor">
    <cofactor evidence="1 12">
        <name>heme</name>
        <dbReference type="ChEBI" id="CHEBI:30413"/>
    </cofactor>
</comment>
<evidence type="ECO:0000313" key="16">
    <source>
        <dbReference type="Proteomes" id="UP000663829"/>
    </source>
</evidence>
<evidence type="ECO:0000256" key="11">
    <source>
        <dbReference type="ARBA" id="ARBA00043174"/>
    </source>
</evidence>
<dbReference type="PROSITE" id="PS00086">
    <property type="entry name" value="CYTOCHROME_P450"/>
    <property type="match status" value="1"/>
</dbReference>
<evidence type="ECO:0000256" key="9">
    <source>
        <dbReference type="ARBA" id="ARBA00038885"/>
    </source>
</evidence>
<keyword evidence="6 12" id="KW-0408">Iron</keyword>
<keyword evidence="4 12" id="KW-0479">Metal-binding</keyword>
<dbReference type="GO" id="GO:0020037">
    <property type="term" value="F:heme binding"/>
    <property type="evidence" value="ECO:0007669"/>
    <property type="project" value="InterPro"/>
</dbReference>
<dbReference type="InterPro" id="IPR036396">
    <property type="entry name" value="Cyt_P450_sf"/>
</dbReference>
<dbReference type="InterPro" id="IPR002401">
    <property type="entry name" value="Cyt_P450_E_grp-I"/>
</dbReference>
<dbReference type="PRINTS" id="PR00463">
    <property type="entry name" value="EP450I"/>
</dbReference>
<dbReference type="Gene3D" id="1.10.630.10">
    <property type="entry name" value="Cytochrome P450"/>
    <property type="match status" value="1"/>
</dbReference>
<dbReference type="PRINTS" id="PR00385">
    <property type="entry name" value="P450"/>
</dbReference>
<evidence type="ECO:0000256" key="6">
    <source>
        <dbReference type="ARBA" id="ARBA00023004"/>
    </source>
</evidence>
<dbReference type="GO" id="GO:0005506">
    <property type="term" value="F:iron ion binding"/>
    <property type="evidence" value="ECO:0007669"/>
    <property type="project" value="InterPro"/>
</dbReference>
<evidence type="ECO:0000313" key="15">
    <source>
        <dbReference type="EMBL" id="CAF4264884.1"/>
    </source>
</evidence>
<comment type="similarity">
    <text evidence="3 13">Belongs to the cytochrome P450 family.</text>
</comment>
<evidence type="ECO:0000256" key="1">
    <source>
        <dbReference type="ARBA" id="ARBA00001971"/>
    </source>
</evidence>
<accession>A0A815J649</accession>
<dbReference type="OrthoDB" id="1470350at2759"/>
<dbReference type="GO" id="GO:0070330">
    <property type="term" value="F:aromatase activity"/>
    <property type="evidence" value="ECO:0007669"/>
    <property type="project" value="UniProtKB-EC"/>
</dbReference>
<dbReference type="InterPro" id="IPR001128">
    <property type="entry name" value="Cyt_P450"/>
</dbReference>
<evidence type="ECO:0000256" key="7">
    <source>
        <dbReference type="ARBA" id="ARBA00023033"/>
    </source>
</evidence>